<dbReference type="EMBL" id="CP015596">
    <property type="protein sequence ID" value="ANE78081.1"/>
    <property type="molecule type" value="Genomic_DNA"/>
</dbReference>
<dbReference type="PANTHER" id="PTHR33542">
    <property type="entry name" value="SIROHYDROCHLORIN FERROCHELATASE, CHLOROPLASTIC"/>
    <property type="match status" value="1"/>
</dbReference>
<reference evidence="3 4" key="1">
    <citation type="submission" date="2016-05" db="EMBL/GenBank/DDBJ databases">
        <title>Complete genome sequence of a phthalic acid esters degrading Mycobacterium sp. YC-RL4.</title>
        <authorList>
            <person name="Ren L."/>
            <person name="Fan S."/>
            <person name="Ruth N."/>
            <person name="Jia Y."/>
            <person name="Wang J."/>
            <person name="Qiao C."/>
        </authorList>
    </citation>
    <scope>NUCLEOTIDE SEQUENCE [LARGE SCALE GENOMIC DNA]</scope>
    <source>
        <strain evidence="3 4">YC-RL4</strain>
    </source>
</reference>
<dbReference type="Pfam" id="PF01903">
    <property type="entry name" value="CbiX"/>
    <property type="match status" value="2"/>
</dbReference>
<dbReference type="CDD" id="cd03416">
    <property type="entry name" value="CbiX_SirB_N"/>
    <property type="match status" value="1"/>
</dbReference>
<proteinExistence type="predicted"/>
<dbReference type="InterPro" id="IPR050963">
    <property type="entry name" value="Sirohydro_Cobaltochel/CbiX"/>
</dbReference>
<name>A0A172UGL8_9MYCO</name>
<keyword evidence="4" id="KW-1185">Reference proteome</keyword>
<protein>
    <submittedName>
        <fullName evidence="3">Cobalamin biosynthesis protein CbiX</fullName>
    </submittedName>
</protein>
<dbReference type="InterPro" id="IPR002762">
    <property type="entry name" value="CbiX-like"/>
</dbReference>
<dbReference type="AlphaFoldDB" id="A0A172UGL8"/>
<keyword evidence="2" id="KW-0456">Lyase</keyword>
<evidence type="ECO:0000256" key="2">
    <source>
        <dbReference type="ARBA" id="ARBA00023239"/>
    </source>
</evidence>
<dbReference type="Gene3D" id="3.40.50.1400">
    <property type="match status" value="2"/>
</dbReference>
<organism evidence="3 4">
    <name type="scientific">Mycobacterium adipatum</name>
    <dbReference type="NCBI Taxonomy" id="1682113"/>
    <lineage>
        <taxon>Bacteria</taxon>
        <taxon>Bacillati</taxon>
        <taxon>Actinomycetota</taxon>
        <taxon>Actinomycetes</taxon>
        <taxon>Mycobacteriales</taxon>
        <taxon>Mycobacteriaceae</taxon>
        <taxon>Mycobacterium</taxon>
    </lineage>
</organism>
<dbReference type="KEGG" id="madi:A7U43_00900"/>
<dbReference type="SUPFAM" id="SSF53800">
    <property type="entry name" value="Chelatase"/>
    <property type="match status" value="1"/>
</dbReference>
<dbReference type="GO" id="GO:0046872">
    <property type="term" value="F:metal ion binding"/>
    <property type="evidence" value="ECO:0007669"/>
    <property type="project" value="UniProtKB-KW"/>
</dbReference>
<dbReference type="STRING" id="1682113.A7U43_00900"/>
<dbReference type="OrthoDB" id="7345302at2"/>
<dbReference type="PANTHER" id="PTHR33542:SF5">
    <property type="entry name" value="FERROCHELATASE CHE1"/>
    <property type="match status" value="1"/>
</dbReference>
<dbReference type="GO" id="GO:0016829">
    <property type="term" value="F:lyase activity"/>
    <property type="evidence" value="ECO:0007669"/>
    <property type="project" value="UniProtKB-KW"/>
</dbReference>
<accession>A0A172UGL8</accession>
<dbReference type="RefSeq" id="WP_067990031.1">
    <property type="nucleotide sequence ID" value="NZ_CP015596.1"/>
</dbReference>
<evidence type="ECO:0000256" key="1">
    <source>
        <dbReference type="ARBA" id="ARBA00022723"/>
    </source>
</evidence>
<keyword evidence="1" id="KW-0479">Metal-binding</keyword>
<dbReference type="Proteomes" id="UP000077143">
    <property type="component" value="Chromosome"/>
</dbReference>
<evidence type="ECO:0000313" key="3">
    <source>
        <dbReference type="EMBL" id="ANE78081.1"/>
    </source>
</evidence>
<evidence type="ECO:0000313" key="4">
    <source>
        <dbReference type="Proteomes" id="UP000077143"/>
    </source>
</evidence>
<sequence>MNRHTAAVLVAHGTRKPGGVAMVEELARRVGHLLDRTVQVAFVDVLGPTPTDVLSGLPQHQPAVLVPAFLAGGFHVRVDVPAHVQASAHPDVTVTRPLGPCAGTVRVLADRLYESGWRPGDSVVLAAAGTSDRSAQSDLRQTAAMLSALIGDRVELGYAATGAPTVADAVATARARSDGARIAVASYLLADGLFQDRLRASGADIVSEPLGIHPGMIRLIASRFRRAHAAHLPLAA</sequence>
<gene>
    <name evidence="3" type="ORF">A7U43_00900</name>
</gene>